<dbReference type="EMBL" id="LXQA011020764">
    <property type="protein sequence ID" value="MCI81512.1"/>
    <property type="molecule type" value="Genomic_DNA"/>
</dbReference>
<dbReference type="AlphaFoldDB" id="A0A392V280"/>
<feature type="non-terminal residue" evidence="1">
    <location>
        <position position="42"/>
    </location>
</feature>
<keyword evidence="2" id="KW-1185">Reference proteome</keyword>
<accession>A0A392V280</accession>
<evidence type="ECO:0000313" key="2">
    <source>
        <dbReference type="Proteomes" id="UP000265520"/>
    </source>
</evidence>
<feature type="non-terminal residue" evidence="1">
    <location>
        <position position="1"/>
    </location>
</feature>
<sequence>VVVEPVVVAQPSVVARLASSPYVAFRPAPAAPSTGDALLAVV</sequence>
<proteinExistence type="predicted"/>
<reference evidence="1 2" key="1">
    <citation type="journal article" date="2018" name="Front. Plant Sci.">
        <title>Red Clover (Trifolium pratense) and Zigzag Clover (T. medium) - A Picture of Genomic Similarities and Differences.</title>
        <authorList>
            <person name="Dluhosova J."/>
            <person name="Istvanek J."/>
            <person name="Nedelnik J."/>
            <person name="Repkova J."/>
        </authorList>
    </citation>
    <scope>NUCLEOTIDE SEQUENCE [LARGE SCALE GENOMIC DNA]</scope>
    <source>
        <strain evidence="2">cv. 10/8</strain>
        <tissue evidence="1">Leaf</tissue>
    </source>
</reference>
<comment type="caution">
    <text evidence="1">The sequence shown here is derived from an EMBL/GenBank/DDBJ whole genome shotgun (WGS) entry which is preliminary data.</text>
</comment>
<dbReference type="Proteomes" id="UP000265520">
    <property type="component" value="Unassembled WGS sequence"/>
</dbReference>
<evidence type="ECO:0000313" key="1">
    <source>
        <dbReference type="EMBL" id="MCI81512.1"/>
    </source>
</evidence>
<name>A0A392V280_9FABA</name>
<protein>
    <submittedName>
        <fullName evidence="1">Uncharacterized protein</fullName>
    </submittedName>
</protein>
<organism evidence="1 2">
    <name type="scientific">Trifolium medium</name>
    <dbReference type="NCBI Taxonomy" id="97028"/>
    <lineage>
        <taxon>Eukaryota</taxon>
        <taxon>Viridiplantae</taxon>
        <taxon>Streptophyta</taxon>
        <taxon>Embryophyta</taxon>
        <taxon>Tracheophyta</taxon>
        <taxon>Spermatophyta</taxon>
        <taxon>Magnoliopsida</taxon>
        <taxon>eudicotyledons</taxon>
        <taxon>Gunneridae</taxon>
        <taxon>Pentapetalae</taxon>
        <taxon>rosids</taxon>
        <taxon>fabids</taxon>
        <taxon>Fabales</taxon>
        <taxon>Fabaceae</taxon>
        <taxon>Papilionoideae</taxon>
        <taxon>50 kb inversion clade</taxon>
        <taxon>NPAAA clade</taxon>
        <taxon>Hologalegina</taxon>
        <taxon>IRL clade</taxon>
        <taxon>Trifolieae</taxon>
        <taxon>Trifolium</taxon>
    </lineage>
</organism>